<sequence>MVKPAPGPIARKSTPPQASCLFAIRGITRVVKTAKCSRTDTDISRADQPIVFSPKIPKSPQNGPEIEPLSSKRGASINSRMAEAKTIHD</sequence>
<evidence type="ECO:0000313" key="3">
    <source>
        <dbReference type="Proteomes" id="UP001626550"/>
    </source>
</evidence>
<keyword evidence="3" id="KW-1185">Reference proteome</keyword>
<organism evidence="2 3">
    <name type="scientific">Cichlidogyrus casuarinus</name>
    <dbReference type="NCBI Taxonomy" id="1844966"/>
    <lineage>
        <taxon>Eukaryota</taxon>
        <taxon>Metazoa</taxon>
        <taxon>Spiralia</taxon>
        <taxon>Lophotrochozoa</taxon>
        <taxon>Platyhelminthes</taxon>
        <taxon>Monogenea</taxon>
        <taxon>Monopisthocotylea</taxon>
        <taxon>Dactylogyridea</taxon>
        <taxon>Ancyrocephalidae</taxon>
        <taxon>Cichlidogyrus</taxon>
    </lineage>
</organism>
<name>A0ABD2PR63_9PLAT</name>
<reference evidence="2 3" key="1">
    <citation type="submission" date="2024-11" db="EMBL/GenBank/DDBJ databases">
        <title>Adaptive evolution of stress response genes in parasites aligns with host niche diversity.</title>
        <authorList>
            <person name="Hahn C."/>
            <person name="Resl P."/>
        </authorList>
    </citation>
    <scope>NUCLEOTIDE SEQUENCE [LARGE SCALE GENOMIC DNA]</scope>
    <source>
        <strain evidence="2">EGGRZ-B1_66</strain>
        <tissue evidence="2">Body</tissue>
    </source>
</reference>
<accession>A0ABD2PR63</accession>
<evidence type="ECO:0000256" key="1">
    <source>
        <dbReference type="SAM" id="MobiDB-lite"/>
    </source>
</evidence>
<feature type="region of interest" description="Disordered" evidence="1">
    <location>
        <begin position="52"/>
        <end position="89"/>
    </location>
</feature>
<dbReference type="EMBL" id="JBJKFK010003365">
    <property type="protein sequence ID" value="KAL3309977.1"/>
    <property type="molecule type" value="Genomic_DNA"/>
</dbReference>
<dbReference type="Proteomes" id="UP001626550">
    <property type="component" value="Unassembled WGS sequence"/>
</dbReference>
<protein>
    <submittedName>
        <fullName evidence="2">Uncharacterized protein</fullName>
    </submittedName>
</protein>
<evidence type="ECO:0000313" key="2">
    <source>
        <dbReference type="EMBL" id="KAL3309977.1"/>
    </source>
</evidence>
<gene>
    <name evidence="2" type="ORF">Ciccas_011464</name>
</gene>
<dbReference type="AlphaFoldDB" id="A0ABD2PR63"/>
<comment type="caution">
    <text evidence="2">The sequence shown here is derived from an EMBL/GenBank/DDBJ whole genome shotgun (WGS) entry which is preliminary data.</text>
</comment>
<proteinExistence type="predicted"/>